<reference evidence="4" key="1">
    <citation type="submission" date="2013-08" db="EMBL/GenBank/DDBJ databases">
        <authorList>
            <person name="Mendez C."/>
            <person name="Richter M."/>
            <person name="Ferrer M."/>
            <person name="Sanchez J."/>
        </authorList>
    </citation>
    <scope>NUCLEOTIDE SEQUENCE</scope>
</reference>
<name>T0ZTQ6_9ZZZZ</name>
<evidence type="ECO:0000256" key="2">
    <source>
        <dbReference type="ARBA" id="ARBA00022980"/>
    </source>
</evidence>
<dbReference type="InterPro" id="IPR036948">
    <property type="entry name" value="Ribosomal_eL21_sf"/>
</dbReference>
<dbReference type="SUPFAM" id="SSF50104">
    <property type="entry name" value="Translation proteins SH3-like domain"/>
    <property type="match status" value="1"/>
</dbReference>
<reference evidence="4" key="2">
    <citation type="journal article" date="2014" name="ISME J.">
        <title>Microbial stratification in low pH oxic and suboxic macroscopic growths along an acid mine drainage.</title>
        <authorList>
            <person name="Mendez-Garcia C."/>
            <person name="Mesa V."/>
            <person name="Sprenger R.R."/>
            <person name="Richter M."/>
            <person name="Diez M.S."/>
            <person name="Solano J."/>
            <person name="Bargiela R."/>
            <person name="Golyshina O.V."/>
            <person name="Manteca A."/>
            <person name="Ramos J.L."/>
            <person name="Gallego J.R."/>
            <person name="Llorente I."/>
            <person name="Martins Dos Santos V.A."/>
            <person name="Jensen O.N."/>
            <person name="Pelaez A.I."/>
            <person name="Sanchez J."/>
            <person name="Ferrer M."/>
        </authorList>
    </citation>
    <scope>NUCLEOTIDE SEQUENCE</scope>
</reference>
<keyword evidence="2" id="KW-0689">Ribosomal protein</keyword>
<dbReference type="InterPro" id="IPR001147">
    <property type="entry name" value="Ribosomal_eL21"/>
</dbReference>
<dbReference type="Gene3D" id="2.30.30.70">
    <property type="entry name" value="Ribosomal protein L21"/>
    <property type="match status" value="1"/>
</dbReference>
<dbReference type="GO" id="GO:1990904">
    <property type="term" value="C:ribonucleoprotein complex"/>
    <property type="evidence" value="ECO:0007669"/>
    <property type="project" value="UniProtKB-KW"/>
</dbReference>
<dbReference type="SUPFAM" id="SSF47819">
    <property type="entry name" value="HRDC-like"/>
    <property type="match status" value="1"/>
</dbReference>
<evidence type="ECO:0000256" key="1">
    <source>
        <dbReference type="ARBA" id="ARBA00008427"/>
    </source>
</evidence>
<dbReference type="PANTHER" id="PTHR39646">
    <property type="entry name" value="RNA POLYMERASE RPB4"/>
    <property type="match status" value="1"/>
</dbReference>
<comment type="caution">
    <text evidence="4">The sequence shown here is derived from an EMBL/GenBank/DDBJ whole genome shotgun (WGS) entry which is preliminary data.</text>
</comment>
<evidence type="ECO:0000313" key="4">
    <source>
        <dbReference type="EMBL" id="EQD33235.1"/>
    </source>
</evidence>
<keyword evidence="4" id="KW-0804">Transcription</keyword>
<dbReference type="InterPro" id="IPR005574">
    <property type="entry name" value="Rpb4/RPC9"/>
</dbReference>
<dbReference type="GO" id="GO:0000166">
    <property type="term" value="F:nucleotide binding"/>
    <property type="evidence" value="ECO:0007669"/>
    <property type="project" value="InterPro"/>
</dbReference>
<keyword evidence="3" id="KW-0687">Ribonucleoprotein</keyword>
<gene>
    <name evidence="4" type="ORF">B1B_17549</name>
</gene>
<dbReference type="InterPro" id="IPR010997">
    <property type="entry name" value="HRDC-like_sf"/>
</dbReference>
<dbReference type="Gene3D" id="6.10.140.10">
    <property type="match status" value="1"/>
</dbReference>
<dbReference type="InterPro" id="IPR010924">
    <property type="entry name" value="Rpo4"/>
</dbReference>
<dbReference type="GO" id="GO:0003735">
    <property type="term" value="F:structural constituent of ribosome"/>
    <property type="evidence" value="ECO:0007669"/>
    <property type="project" value="InterPro"/>
</dbReference>
<dbReference type="EMBL" id="AUZY01011724">
    <property type="protein sequence ID" value="EQD33235.1"/>
    <property type="molecule type" value="Genomic_DNA"/>
</dbReference>
<dbReference type="InterPro" id="IPR044876">
    <property type="entry name" value="HRDC_dom_sf"/>
</dbReference>
<dbReference type="GO" id="GO:0006352">
    <property type="term" value="P:DNA-templated transcription initiation"/>
    <property type="evidence" value="ECO:0007669"/>
    <property type="project" value="InterPro"/>
</dbReference>
<comment type="similarity">
    <text evidence="1">Belongs to the eukaryotic ribosomal protein eL21 family.</text>
</comment>
<dbReference type="AlphaFoldDB" id="T0ZTQ6"/>
<dbReference type="GO" id="GO:0000428">
    <property type="term" value="C:DNA-directed RNA polymerase complex"/>
    <property type="evidence" value="ECO:0007669"/>
    <property type="project" value="UniProtKB-KW"/>
</dbReference>
<protein>
    <submittedName>
        <fullName evidence="4">DNA-directed RNA polymerase subunit F</fullName>
    </submittedName>
</protein>
<dbReference type="Gene3D" id="1.10.150.80">
    <property type="entry name" value="HRDC domain"/>
    <property type="match status" value="1"/>
</dbReference>
<keyword evidence="4" id="KW-0240">DNA-directed RNA polymerase</keyword>
<proteinExistence type="inferred from homology"/>
<evidence type="ECO:0000256" key="3">
    <source>
        <dbReference type="ARBA" id="ARBA00023274"/>
    </source>
</evidence>
<dbReference type="InterPro" id="IPR008991">
    <property type="entry name" value="Translation_prot_SH3-like_sf"/>
</dbReference>
<dbReference type="Pfam" id="PF03874">
    <property type="entry name" value="RNA_pol_Rpb4"/>
    <property type="match status" value="1"/>
</dbReference>
<dbReference type="PANTHER" id="PTHR39646:SF1">
    <property type="entry name" value="DNA-DIRECTED RNA POLYMERASE SUBUNIT RPO4"/>
    <property type="match status" value="1"/>
</dbReference>
<dbReference type="GO" id="GO:0006412">
    <property type="term" value="P:translation"/>
    <property type="evidence" value="ECO:0007669"/>
    <property type="project" value="InterPro"/>
</dbReference>
<sequence length="161" mass="18096">MRLEASDPHGMPHPRYQGKVCTVLSRRGRSFEIEFYDGGKRKVLLANPVHLLPAGGPMTEAISLTAVKDLLTEAAQKRTLSREAQLALQHAEASVKLTREDTEKLLGELKELPWVDPLFALKVADLLPQFPEEVRLLASKDRTVLDEEQIKSLLELTAKYR</sequence>
<dbReference type="GO" id="GO:0005840">
    <property type="term" value="C:ribosome"/>
    <property type="evidence" value="ECO:0007669"/>
    <property type="project" value="UniProtKB-KW"/>
</dbReference>
<accession>T0ZTQ6</accession>
<organism evidence="4">
    <name type="scientific">mine drainage metagenome</name>
    <dbReference type="NCBI Taxonomy" id="410659"/>
    <lineage>
        <taxon>unclassified sequences</taxon>
        <taxon>metagenomes</taxon>
        <taxon>ecological metagenomes</taxon>
    </lineage>
</organism>
<dbReference type="Pfam" id="PF01157">
    <property type="entry name" value="Ribosomal_L21e"/>
    <property type="match status" value="1"/>
</dbReference>